<reference evidence="3" key="1">
    <citation type="submission" date="2016-02" db="EMBL/GenBank/DDBJ databases">
        <title>Comparative genomics of biotechnologically important yeasts.</title>
        <authorList>
            <consortium name="DOE Joint Genome Institute"/>
            <person name="Riley R."/>
            <person name="Haridas S."/>
            <person name="Wolfe K.H."/>
            <person name="Lopes M.R."/>
            <person name="Hittinger C.T."/>
            <person name="Goker M."/>
            <person name="Salamov A."/>
            <person name="Wisecaver J."/>
            <person name="Long T.M."/>
            <person name="Aerts A.L."/>
            <person name="Barry K."/>
            <person name="Choi C."/>
            <person name="Clum A."/>
            <person name="Coughlan A.Y."/>
            <person name="Deshpande S."/>
            <person name="Douglass A.P."/>
            <person name="Hanson S.J."/>
            <person name="Klenk H.-P."/>
            <person name="Labutti K."/>
            <person name="Lapidus A."/>
            <person name="Lindquist E."/>
            <person name="Lipzen A."/>
            <person name="Meier-Kolthoff J.P."/>
            <person name="Ohm R.A."/>
            <person name="Otillar R.P."/>
            <person name="Pangilinan J."/>
            <person name="Peng Y."/>
            <person name="Rokas A."/>
            <person name="Rosa C.A."/>
            <person name="Scheuner C."/>
            <person name="Sibirny A.A."/>
            <person name="Slot J.C."/>
            <person name="Stielow J.B."/>
            <person name="Sun H."/>
            <person name="Kurtzman C.P."/>
            <person name="Blackwell M."/>
            <person name="Jeffries T.W."/>
            <person name="Grigoriev I.V."/>
        </authorList>
    </citation>
    <scope>NUCLEOTIDE SEQUENCE [LARGE SCALE GENOMIC DNA]</scope>
    <source>
        <strain evidence="3">NRRL Y-17796</strain>
    </source>
</reference>
<name>A0A1E4TMB1_9ASCO</name>
<feature type="compositionally biased region" description="Basic and acidic residues" evidence="1">
    <location>
        <begin position="557"/>
        <end position="568"/>
    </location>
</feature>
<feature type="compositionally biased region" description="Polar residues" evidence="1">
    <location>
        <begin position="569"/>
        <end position="599"/>
    </location>
</feature>
<evidence type="ECO:0000256" key="1">
    <source>
        <dbReference type="SAM" id="MobiDB-lite"/>
    </source>
</evidence>
<proteinExistence type="predicted"/>
<evidence type="ECO:0000313" key="3">
    <source>
        <dbReference type="Proteomes" id="UP000095023"/>
    </source>
</evidence>
<accession>A0A1E4TMB1</accession>
<feature type="compositionally biased region" description="Polar residues" evidence="1">
    <location>
        <begin position="522"/>
        <end position="542"/>
    </location>
</feature>
<sequence length="707" mass="77170">MRDSDSDHTVMKPELHSSFADTQITPEPSSMSSYHRQHVPILPRGNREDSSRGTPASKTKRMALSKDPANSSHTFFSGLLMQVPNTPSTGAFRNDDHYSSRVTSSNHASESVIPSNGELYTPGSCQSVLRFANNTTHTQEYDPVDQVANINPDILGKLSLPNTPLDDHSHIYNAGADKVPNSAFTPYHNFIQQPTPDTARPQLQSSEFNSSRQVFYNIHQPNSGSESVDIPIHDLRNVEFPHSDFFSMGESNPQMSMPDTPTACSQPKHGARRYHSFSSYPPPTQMQHSTSSNNSPASTVITSPVSLSPTGAAPLSSQDTVSLPPSRNGSTTQLSRSPPRLKSLQASAGRVSDSKKAAKRKRADPKSDSDSSANVKRSGIPFSKYTIEQDAVILRMRLEGSSWADIAAELNMQNPNSARNRFQVLIGQQGQVAMKWGKNDESLLKRLLIDGERAKWIHIAIHLSKKTNKSFSPIACQKKFKELFEATQEERRLEELFFLNALDSASSMDPQSTFATADIRSDNSPYDSNLSASASGSDTGFSGPSHKAELPSQLPSVKEEDSDIRFTQRESLSARSVSGSAPNSSKIGILNSRSTTWGSTDVPDSVSPVGSLSGQTGPSPMLESLSPFPHTPSASTGLLGTIDQDERFLQRDPDWGTSMNRSLSALQLFKEIDGSTHLPESQLDEHLISAHDDPTAANTPEIFAYIE</sequence>
<dbReference type="Proteomes" id="UP000095023">
    <property type="component" value="Unassembled WGS sequence"/>
</dbReference>
<feature type="region of interest" description="Disordered" evidence="1">
    <location>
        <begin position="243"/>
        <end position="377"/>
    </location>
</feature>
<dbReference type="EMBL" id="KV453841">
    <property type="protein sequence ID" value="ODV92788.1"/>
    <property type="molecule type" value="Genomic_DNA"/>
</dbReference>
<feature type="compositionally biased region" description="Polar residues" evidence="1">
    <location>
        <begin position="285"/>
        <end position="336"/>
    </location>
</feature>
<feature type="compositionally biased region" description="Basic and acidic residues" evidence="1">
    <location>
        <begin position="1"/>
        <end position="15"/>
    </location>
</feature>
<dbReference type="OrthoDB" id="2350934at2759"/>
<evidence type="ECO:0008006" key="4">
    <source>
        <dbReference type="Google" id="ProtNLM"/>
    </source>
</evidence>
<gene>
    <name evidence="2" type="ORF">CANCADRAFT_30835</name>
</gene>
<protein>
    <recommendedName>
        <fullName evidence="4">Myb-like domain-containing protein</fullName>
    </recommendedName>
</protein>
<feature type="compositionally biased region" description="Polar residues" evidence="1">
    <location>
        <begin position="608"/>
        <end position="618"/>
    </location>
</feature>
<organism evidence="2 3">
    <name type="scientific">Tortispora caseinolytica NRRL Y-17796</name>
    <dbReference type="NCBI Taxonomy" id="767744"/>
    <lineage>
        <taxon>Eukaryota</taxon>
        <taxon>Fungi</taxon>
        <taxon>Dikarya</taxon>
        <taxon>Ascomycota</taxon>
        <taxon>Saccharomycotina</taxon>
        <taxon>Trigonopsidomycetes</taxon>
        <taxon>Trigonopsidales</taxon>
        <taxon>Trigonopsidaceae</taxon>
        <taxon>Tortispora</taxon>
    </lineage>
</organism>
<feature type="region of interest" description="Disordered" evidence="1">
    <location>
        <begin position="1"/>
        <end position="69"/>
    </location>
</feature>
<dbReference type="AlphaFoldDB" id="A0A1E4TMB1"/>
<keyword evidence="3" id="KW-1185">Reference proteome</keyword>
<evidence type="ECO:0000313" key="2">
    <source>
        <dbReference type="EMBL" id="ODV92788.1"/>
    </source>
</evidence>
<feature type="compositionally biased region" description="Polar residues" evidence="1">
    <location>
        <begin position="19"/>
        <end position="34"/>
    </location>
</feature>
<feature type="region of interest" description="Disordered" evidence="1">
    <location>
        <begin position="516"/>
        <end position="638"/>
    </location>
</feature>
<feature type="compositionally biased region" description="Polar residues" evidence="1">
    <location>
        <begin position="249"/>
        <end position="265"/>
    </location>
</feature>